<accession>A0A8L7TIS1</accession>
<protein>
    <submittedName>
        <fullName evidence="2 4">Mechanosensory protein 2, putative</fullName>
    </submittedName>
</protein>
<dbReference type="KEGG" id="bmy:BM_BM8443"/>
<keyword evidence="3" id="KW-1185">Reference proteome</keyword>
<dbReference type="Proteomes" id="UP000006672">
    <property type="component" value="Unassembled WGS sequence"/>
</dbReference>
<dbReference type="EMBL" id="CAAKNF010000196">
    <property type="protein sequence ID" value="VIO89732.1"/>
    <property type="molecule type" value="Genomic_DNA"/>
</dbReference>
<dbReference type="GeneID" id="66060274"/>
<name>A0A4E9F1W1_BRUMA</name>
<organism evidence="2">
    <name type="scientific">Brugia malayi</name>
    <name type="common">Filarial nematode worm</name>
    <dbReference type="NCBI Taxonomy" id="6279"/>
    <lineage>
        <taxon>Eukaryota</taxon>
        <taxon>Metazoa</taxon>
        <taxon>Ecdysozoa</taxon>
        <taxon>Nematoda</taxon>
        <taxon>Chromadorea</taxon>
        <taxon>Rhabditida</taxon>
        <taxon>Spirurina</taxon>
        <taxon>Spiruromorpha</taxon>
        <taxon>Filarioidea</taxon>
        <taxon>Onchocercidae</taxon>
        <taxon>Brugia</taxon>
    </lineage>
</organism>
<dbReference type="RefSeq" id="XP_042931746.1">
    <property type="nucleotide sequence ID" value="XM_043075812.1"/>
</dbReference>
<proteinExistence type="predicted"/>
<reference evidence="3" key="1">
    <citation type="journal article" date="2007" name="Science">
        <title>Draft genome of the filarial nematode parasite Brugia malayi.</title>
        <authorList>
            <person name="Ghedin E."/>
            <person name="Wang S."/>
            <person name="Spiro D."/>
            <person name="Caler E."/>
            <person name="Zhao Q."/>
            <person name="Crabtree J."/>
            <person name="Allen J.E."/>
            <person name="Delcher A.L."/>
            <person name="Guiliano D.B."/>
            <person name="Miranda-Saavedra D."/>
            <person name="Angiuoli S.V."/>
            <person name="Creasy T."/>
            <person name="Amedeo P."/>
            <person name="Haas B."/>
            <person name="El-Sayed N.M."/>
            <person name="Wortman J.R."/>
            <person name="Feldblyum T."/>
            <person name="Tallon L."/>
            <person name="Schatz M."/>
            <person name="Shumway M."/>
            <person name="Koo H."/>
            <person name="Salzberg S.L."/>
            <person name="Schobel S."/>
            <person name="Pertea M."/>
            <person name="Pop M."/>
            <person name="White O."/>
            <person name="Barton G.J."/>
            <person name="Carlow C.K."/>
            <person name="Crawford M.J."/>
            <person name="Daub J."/>
            <person name="Dimmic M.W."/>
            <person name="Estes C.F."/>
            <person name="Foster J.M."/>
            <person name="Ganatra M."/>
            <person name="Gregory W.F."/>
            <person name="Johnson N.M."/>
            <person name="Jin J."/>
            <person name="Komuniecki R."/>
            <person name="Korf I."/>
            <person name="Kumar S."/>
            <person name="Laney S."/>
            <person name="Li B.W."/>
            <person name="Li W."/>
            <person name="Lindblom T.H."/>
            <person name="Lustigman S."/>
            <person name="Ma D."/>
            <person name="Maina C.V."/>
            <person name="Martin D.M."/>
            <person name="McCarter J.P."/>
            <person name="McReynolds L."/>
            <person name="Mitreva M."/>
            <person name="Nutman T.B."/>
            <person name="Parkinson J."/>
            <person name="Peregrin-Alvarez J.M."/>
            <person name="Poole C."/>
            <person name="Ren Q."/>
            <person name="Saunders L."/>
            <person name="Sluder A.E."/>
            <person name="Smith K."/>
            <person name="Stanke M."/>
            <person name="Unnasch T.R."/>
            <person name="Ware J."/>
            <person name="Wei A.D."/>
            <person name="Weil G."/>
            <person name="Williams D.J."/>
            <person name="Zhang Y."/>
            <person name="Williams S.A."/>
            <person name="Fraser-Liggett C."/>
            <person name="Slatko B."/>
            <person name="Blaxter M.L."/>
            <person name="Scott A.L."/>
        </authorList>
    </citation>
    <scope>NUCLEOTIDE SEQUENCE</scope>
    <source>
        <strain evidence="3">FR3</strain>
    </source>
</reference>
<evidence type="ECO:0000256" key="1">
    <source>
        <dbReference type="SAM" id="MobiDB-lite"/>
    </source>
</evidence>
<dbReference type="CTD" id="66060274"/>
<reference evidence="2" key="2">
    <citation type="submission" date="2019-04" db="EMBL/GenBank/DDBJ databases">
        <authorList>
            <person name="Howe K."/>
            <person name="Paulini M."/>
            <person name="Williams G."/>
        </authorList>
    </citation>
    <scope>NUCLEOTIDE SEQUENCE [LARGE SCALE GENOMIC DNA]</scope>
    <source>
        <strain evidence="2">FR3</strain>
    </source>
</reference>
<dbReference type="AlphaFoldDB" id="A0A4E9F1W1"/>
<gene>
    <name evidence="2" type="primary">Bm8443</name>
    <name evidence="2" type="ORF">BM_BM8443</name>
</gene>
<sequence>MNKSSAKNTSRMRRESFKMIKSSSPIMSSSLSRVQSSAAISSRTQKQTLRNDESDDAMEPMENLSSVDANINQQLKTRTDRYKSFGTHYQEAIRGPHASFRLRMLQEQHIQPSFIPKKVNHTRAKELEYKYLNKSEFGTFAKQNVNETFDGKFDIIC</sequence>
<evidence type="ECO:0000313" key="4">
    <source>
        <dbReference type="WBParaSite" id="Bm8443.1"/>
    </source>
</evidence>
<evidence type="ECO:0000313" key="2">
    <source>
        <dbReference type="EMBL" id="VIO89732.1"/>
    </source>
</evidence>
<feature type="compositionally biased region" description="Low complexity" evidence="1">
    <location>
        <begin position="19"/>
        <end position="42"/>
    </location>
</feature>
<reference evidence="4" key="3">
    <citation type="submission" date="2022-04" db="UniProtKB">
        <authorList>
            <consortium name="WormBaseParasite"/>
        </authorList>
    </citation>
    <scope>IDENTIFICATION</scope>
</reference>
<dbReference type="WBParaSite" id="Bm8443.1">
    <property type="protein sequence ID" value="Bm8443.1"/>
    <property type="gene ID" value="WBGene00228704"/>
</dbReference>
<evidence type="ECO:0000313" key="3">
    <source>
        <dbReference type="Proteomes" id="UP000006672"/>
    </source>
</evidence>
<dbReference type="OrthoDB" id="5868946at2759"/>
<feature type="region of interest" description="Disordered" evidence="1">
    <location>
        <begin position="1"/>
        <end position="66"/>
    </location>
</feature>
<accession>A0A4E9F1W1</accession>